<evidence type="ECO:0000313" key="2">
    <source>
        <dbReference type="EMBL" id="MQM00218.1"/>
    </source>
</evidence>
<feature type="non-terminal residue" evidence="2">
    <location>
        <position position="1"/>
    </location>
</feature>
<gene>
    <name evidence="2" type="ORF">Taro_032950</name>
</gene>
<sequence>FDRFWGRSGSTRRVLGAVYLKPKARPILFLSPSHFSFFPLPSLSSSFVFSRWFFVLVVLVLRWCRPVRAGDVFMLLGARRRWSFLREAPTGWLYLWRRGFPLSVFTSRVVVTTNSRMEFSTVLYFRTALTSQQQQGAHRAKETGR</sequence>
<evidence type="ECO:0000313" key="3">
    <source>
        <dbReference type="Proteomes" id="UP000652761"/>
    </source>
</evidence>
<reference evidence="2" key="1">
    <citation type="submission" date="2017-07" db="EMBL/GenBank/DDBJ databases">
        <title>Taro Niue Genome Assembly and Annotation.</title>
        <authorList>
            <person name="Atibalentja N."/>
            <person name="Keating K."/>
            <person name="Fields C.J."/>
        </authorList>
    </citation>
    <scope>NUCLEOTIDE SEQUENCE</scope>
    <source>
        <strain evidence="2">Niue_2</strain>
        <tissue evidence="2">Leaf</tissue>
    </source>
</reference>
<comment type="caution">
    <text evidence="2">The sequence shown here is derived from an EMBL/GenBank/DDBJ whole genome shotgun (WGS) entry which is preliminary data.</text>
</comment>
<proteinExistence type="predicted"/>
<dbReference type="EMBL" id="NMUH01002476">
    <property type="protein sequence ID" value="MQM00218.1"/>
    <property type="molecule type" value="Genomic_DNA"/>
</dbReference>
<keyword evidence="1" id="KW-0472">Membrane</keyword>
<protein>
    <submittedName>
        <fullName evidence="2">Uncharacterized protein</fullName>
    </submittedName>
</protein>
<name>A0A843W0D6_COLES</name>
<keyword evidence="1" id="KW-1133">Transmembrane helix</keyword>
<feature type="non-terminal residue" evidence="2">
    <location>
        <position position="145"/>
    </location>
</feature>
<keyword evidence="1" id="KW-0812">Transmembrane</keyword>
<dbReference type="AlphaFoldDB" id="A0A843W0D6"/>
<accession>A0A843W0D6</accession>
<feature type="transmembrane region" description="Helical" evidence="1">
    <location>
        <begin position="43"/>
        <end position="64"/>
    </location>
</feature>
<dbReference type="Proteomes" id="UP000652761">
    <property type="component" value="Unassembled WGS sequence"/>
</dbReference>
<keyword evidence="3" id="KW-1185">Reference proteome</keyword>
<organism evidence="2 3">
    <name type="scientific">Colocasia esculenta</name>
    <name type="common">Wild taro</name>
    <name type="synonym">Arum esculentum</name>
    <dbReference type="NCBI Taxonomy" id="4460"/>
    <lineage>
        <taxon>Eukaryota</taxon>
        <taxon>Viridiplantae</taxon>
        <taxon>Streptophyta</taxon>
        <taxon>Embryophyta</taxon>
        <taxon>Tracheophyta</taxon>
        <taxon>Spermatophyta</taxon>
        <taxon>Magnoliopsida</taxon>
        <taxon>Liliopsida</taxon>
        <taxon>Araceae</taxon>
        <taxon>Aroideae</taxon>
        <taxon>Colocasieae</taxon>
        <taxon>Colocasia</taxon>
    </lineage>
</organism>
<evidence type="ECO:0000256" key="1">
    <source>
        <dbReference type="SAM" id="Phobius"/>
    </source>
</evidence>